<dbReference type="Proteomes" id="UP000785679">
    <property type="component" value="Unassembled WGS sequence"/>
</dbReference>
<evidence type="ECO:0000313" key="2">
    <source>
        <dbReference type="Proteomes" id="UP000785679"/>
    </source>
</evidence>
<organism evidence="1 2">
    <name type="scientific">Halteria grandinella</name>
    <dbReference type="NCBI Taxonomy" id="5974"/>
    <lineage>
        <taxon>Eukaryota</taxon>
        <taxon>Sar</taxon>
        <taxon>Alveolata</taxon>
        <taxon>Ciliophora</taxon>
        <taxon>Intramacronucleata</taxon>
        <taxon>Spirotrichea</taxon>
        <taxon>Stichotrichia</taxon>
        <taxon>Sporadotrichida</taxon>
        <taxon>Halteriidae</taxon>
        <taxon>Halteria</taxon>
    </lineage>
</organism>
<evidence type="ECO:0000313" key="1">
    <source>
        <dbReference type="EMBL" id="TNV87056.1"/>
    </source>
</evidence>
<proteinExistence type="predicted"/>
<name>A0A8J8P7P7_HALGN</name>
<comment type="caution">
    <text evidence="1">The sequence shown here is derived from an EMBL/GenBank/DDBJ whole genome shotgun (WGS) entry which is preliminary data.</text>
</comment>
<protein>
    <submittedName>
        <fullName evidence="1">Uncharacterized protein</fullName>
    </submittedName>
</protein>
<keyword evidence="2" id="KW-1185">Reference proteome</keyword>
<reference evidence="1" key="1">
    <citation type="submission" date="2019-06" db="EMBL/GenBank/DDBJ databases">
        <authorList>
            <person name="Zheng W."/>
        </authorList>
    </citation>
    <scope>NUCLEOTIDE SEQUENCE</scope>
    <source>
        <strain evidence="1">QDHG01</strain>
    </source>
</reference>
<dbReference type="EMBL" id="RRYP01000651">
    <property type="protein sequence ID" value="TNV87056.1"/>
    <property type="molecule type" value="Genomic_DNA"/>
</dbReference>
<gene>
    <name evidence="1" type="ORF">FGO68_gene12080</name>
</gene>
<sequence>MQYKNSIPKKPLLINIENSRNNFQNNLSLPVQRQPDFTTNQDQELPLLKEYLQEKNQQIGGESSQPMAYWNNLVPSATQGMTAQSEMPTRIMRITRPKIIQPAINSK</sequence>
<accession>A0A8J8P7P7</accession>
<dbReference type="AlphaFoldDB" id="A0A8J8P7P7"/>